<evidence type="ECO:0000256" key="1">
    <source>
        <dbReference type="SAM" id="MobiDB-lite"/>
    </source>
</evidence>
<feature type="transmembrane region" description="Helical" evidence="2">
    <location>
        <begin position="456"/>
        <end position="476"/>
    </location>
</feature>
<keyword evidence="2" id="KW-0812">Transmembrane</keyword>
<dbReference type="RefSeq" id="WP_220196570.1">
    <property type="nucleotide sequence ID" value="NZ_BNJF01000003.1"/>
</dbReference>
<dbReference type="PANTHER" id="PTHR32063:SF0">
    <property type="entry name" value="SWARMING MOTILITY PROTEIN SWRC"/>
    <property type="match status" value="1"/>
</dbReference>
<dbReference type="GO" id="GO:0042910">
    <property type="term" value="F:xenobiotic transmembrane transporter activity"/>
    <property type="evidence" value="ECO:0007669"/>
    <property type="project" value="TreeGrafter"/>
</dbReference>
<feature type="transmembrane region" description="Helical" evidence="2">
    <location>
        <begin position="1011"/>
        <end position="1037"/>
    </location>
</feature>
<feature type="transmembrane region" description="Helical" evidence="2">
    <location>
        <begin position="905"/>
        <end position="925"/>
    </location>
</feature>
<feature type="transmembrane region" description="Helical" evidence="2">
    <location>
        <begin position="488"/>
        <end position="515"/>
    </location>
</feature>
<dbReference type="SUPFAM" id="SSF82866">
    <property type="entry name" value="Multidrug efflux transporter AcrB transmembrane domain"/>
    <property type="match status" value="2"/>
</dbReference>
<feature type="transmembrane region" description="Helical" evidence="2">
    <location>
        <begin position="385"/>
        <end position="405"/>
    </location>
</feature>
<dbReference type="EMBL" id="BNJF01000003">
    <property type="protein sequence ID" value="GHO47241.1"/>
    <property type="molecule type" value="Genomic_DNA"/>
</dbReference>
<dbReference type="Gene3D" id="3.30.70.1440">
    <property type="entry name" value="Multidrug efflux transporter AcrB pore domain"/>
    <property type="match status" value="1"/>
</dbReference>
<feature type="transmembrane region" description="Helical" evidence="2">
    <location>
        <begin position="359"/>
        <end position="378"/>
    </location>
</feature>
<dbReference type="Proteomes" id="UP000612362">
    <property type="component" value="Unassembled WGS sequence"/>
</dbReference>
<protein>
    <submittedName>
        <fullName evidence="3">Hydrogenase expression protein</fullName>
    </submittedName>
</protein>
<dbReference type="Gene3D" id="3.30.2090.10">
    <property type="entry name" value="Multidrug efflux transporter AcrB TolC docking domain, DN and DC subdomains"/>
    <property type="match status" value="2"/>
</dbReference>
<reference evidence="3" key="1">
    <citation type="submission" date="2020-10" db="EMBL/GenBank/DDBJ databases">
        <title>Taxonomic study of unclassified bacteria belonging to the class Ktedonobacteria.</title>
        <authorList>
            <person name="Yabe S."/>
            <person name="Wang C.M."/>
            <person name="Zheng Y."/>
            <person name="Sakai Y."/>
            <person name="Cavaletti L."/>
            <person name="Monciardini P."/>
            <person name="Donadio S."/>
        </authorList>
    </citation>
    <scope>NUCLEOTIDE SEQUENCE</scope>
    <source>
        <strain evidence="3">SOSP1-1</strain>
    </source>
</reference>
<dbReference type="InterPro" id="IPR027463">
    <property type="entry name" value="AcrB_DN_DC_subdom"/>
</dbReference>
<dbReference type="PANTHER" id="PTHR32063">
    <property type="match status" value="1"/>
</dbReference>
<keyword evidence="2" id="KW-1133">Transmembrane helix</keyword>
<name>A0A8J3I1V7_9CHLR</name>
<keyword evidence="4" id="KW-1185">Reference proteome</keyword>
<dbReference type="InterPro" id="IPR001036">
    <property type="entry name" value="Acrflvin-R"/>
</dbReference>
<feature type="transmembrane region" description="Helical" evidence="2">
    <location>
        <begin position="879"/>
        <end position="898"/>
    </location>
</feature>
<accession>A0A8J3I1V7</accession>
<proteinExistence type="predicted"/>
<gene>
    <name evidence="3" type="ORF">KSX_54040</name>
</gene>
<sequence>MSFLSRLSLANRSIVALVTIAILLLGGFLIPSLKQELFPSMSFPTLSVVATYAGASPEVVERDVTEPLEQSIEGIKGLQQVTSYSNQGVAIVTVSFDYGTNIDDAMQTVTQSVNKVQSSLPSGVMPQVQSFSISDLPVMQMAVTSDEDQQVLADALKHDVVPALEKIDGVGSVNVTGVRDQIVTITVDVKKLQAKGITFSQLQGALQANNITIPAGSTTNDGKTMPINTGNTFGSLDDLKNLVIGVQTSQTSQFPTGTNTTGTTPGQTGTQQAVPSIPVKLKDVATVKEDLSPSTSLTRTNGHPSLGISVVKASDGNTVSVSQEVNNQLSDLEKKLGHNAKITIISDQAPTISQSVNDLIREGVIGAVFAIIVILIFLFSLRSTLVTAVSIPLSIVIALIGLYIGNYTLNILTLGGLTIAVGRVVDDSIVVLENIHRHLQNGEEKKSAILASVREVAGAVTASTLTTVSVFLPIAFTTGLVGELFRSFSVAVTVALLASLFVSLTIIPVLAYWFLKAPKSAPQLQKQARSHSGGWLERGYVAIVSWVTGRWWQRTILIVAALALLVVSLSFSTRLQTNLFGSSNEGSYSVSLKLAPSTSLDEANKNAQKLEQAIDGLDGLKTYQVTVGSSSGLSSFSGSGGSNTVSVTITTEDDVDQTTFEKALRDRLERSKSLGTLTVSSGNSGVSSSNLEVDIQSSDDQTLRDATTMIQDELTGISGLTDIVSSLTDAAPQIEIDVDSTKALLYGMTPAQVAQNVRLVYSGSTVSHITLNGTQQDVNLYVGDPASSIDDIKNMSIPTTTGTVKIKDLATVKQVNGPTQITHIDGNRTATVTATVTDSNVGAISTTVQDHLDKLDIPSGATVSLGGVSSDLSGTFRDLGIAILIAITLVYCIMVATFRSLLQPVILLISIPFAATGSLILLLATNTPLGAAAIIGFLMLVGIVVTNAIVLLDLVHQYRQQGYSARDAVIEGGRHRLRPILMTAIATILALMPMVLGIGGEGSGGFISKPLAIVVIGGLTTSTLLTLLVVPTLYVIVESLLGHAGPTKTDTPAIDDRPISPEVATVH</sequence>
<feature type="transmembrane region" description="Helical" evidence="2">
    <location>
        <begin position="931"/>
        <end position="956"/>
    </location>
</feature>
<keyword evidence="2" id="KW-0472">Membrane</keyword>
<organism evidence="3 4">
    <name type="scientific">Ktedonospora formicarum</name>
    <dbReference type="NCBI Taxonomy" id="2778364"/>
    <lineage>
        <taxon>Bacteria</taxon>
        <taxon>Bacillati</taxon>
        <taxon>Chloroflexota</taxon>
        <taxon>Ktedonobacteria</taxon>
        <taxon>Ktedonobacterales</taxon>
        <taxon>Ktedonobacteraceae</taxon>
        <taxon>Ktedonospora</taxon>
    </lineage>
</organism>
<dbReference type="SUPFAM" id="SSF82693">
    <property type="entry name" value="Multidrug efflux transporter AcrB pore domain, PN1, PN2, PC1 and PC2 subdomains"/>
    <property type="match status" value="2"/>
</dbReference>
<feature type="transmembrane region" description="Helical" evidence="2">
    <location>
        <begin position="977"/>
        <end position="999"/>
    </location>
</feature>
<dbReference type="SUPFAM" id="SSF82714">
    <property type="entry name" value="Multidrug efflux transporter AcrB TolC docking domain, DN and DC subdomains"/>
    <property type="match status" value="2"/>
</dbReference>
<dbReference type="AlphaFoldDB" id="A0A8J3I1V7"/>
<dbReference type="GO" id="GO:0005886">
    <property type="term" value="C:plasma membrane"/>
    <property type="evidence" value="ECO:0007669"/>
    <property type="project" value="TreeGrafter"/>
</dbReference>
<feature type="transmembrane region" description="Helical" evidence="2">
    <location>
        <begin position="555"/>
        <end position="573"/>
    </location>
</feature>
<feature type="region of interest" description="Disordered" evidence="1">
    <location>
        <begin position="251"/>
        <end position="273"/>
    </location>
</feature>
<comment type="caution">
    <text evidence="3">The sequence shown here is derived from an EMBL/GenBank/DDBJ whole genome shotgun (WGS) entry which is preliminary data.</text>
</comment>
<dbReference type="Gene3D" id="3.30.70.1430">
    <property type="entry name" value="Multidrug efflux transporter AcrB pore domain"/>
    <property type="match status" value="2"/>
</dbReference>
<feature type="compositionally biased region" description="Low complexity" evidence="1">
    <location>
        <begin position="251"/>
        <end position="272"/>
    </location>
</feature>
<dbReference type="PRINTS" id="PR00702">
    <property type="entry name" value="ACRIFLAVINRP"/>
</dbReference>
<evidence type="ECO:0000313" key="3">
    <source>
        <dbReference type="EMBL" id="GHO47241.1"/>
    </source>
</evidence>
<dbReference type="Gene3D" id="3.30.70.1320">
    <property type="entry name" value="Multidrug efflux transporter AcrB pore domain like"/>
    <property type="match status" value="1"/>
</dbReference>
<dbReference type="Gene3D" id="1.20.1640.10">
    <property type="entry name" value="Multidrug efflux transporter AcrB transmembrane domain"/>
    <property type="match status" value="2"/>
</dbReference>
<feature type="region of interest" description="Disordered" evidence="1">
    <location>
        <begin position="1047"/>
        <end position="1067"/>
    </location>
</feature>
<dbReference type="Pfam" id="PF00873">
    <property type="entry name" value="ACR_tran"/>
    <property type="match status" value="2"/>
</dbReference>
<evidence type="ECO:0000313" key="4">
    <source>
        <dbReference type="Proteomes" id="UP000612362"/>
    </source>
</evidence>
<evidence type="ECO:0000256" key="2">
    <source>
        <dbReference type="SAM" id="Phobius"/>
    </source>
</evidence>